<dbReference type="SMART" id="SM00382">
    <property type="entry name" value="AAA"/>
    <property type="match status" value="1"/>
</dbReference>
<evidence type="ECO:0000313" key="9">
    <source>
        <dbReference type="Proteomes" id="UP000316688"/>
    </source>
</evidence>
<proteinExistence type="predicted"/>
<dbReference type="GO" id="GO:0015408">
    <property type="term" value="F:ABC-type ferric iron transporter activity"/>
    <property type="evidence" value="ECO:0007669"/>
    <property type="project" value="InterPro"/>
</dbReference>
<evidence type="ECO:0000256" key="2">
    <source>
        <dbReference type="ARBA" id="ARBA00022475"/>
    </source>
</evidence>
<dbReference type="GO" id="GO:0005524">
    <property type="term" value="F:ATP binding"/>
    <property type="evidence" value="ECO:0007669"/>
    <property type="project" value="UniProtKB-KW"/>
</dbReference>
<dbReference type="SUPFAM" id="SSF50331">
    <property type="entry name" value="MOP-like"/>
    <property type="match status" value="1"/>
</dbReference>
<dbReference type="InterPro" id="IPR047641">
    <property type="entry name" value="ABC_transpr_MalK/UgpC-like"/>
</dbReference>
<keyword evidence="6" id="KW-0472">Membrane</keyword>
<dbReference type="Gene3D" id="3.40.50.300">
    <property type="entry name" value="P-loop containing nucleotide triphosphate hydrolases"/>
    <property type="match status" value="1"/>
</dbReference>
<dbReference type="SUPFAM" id="SSF52540">
    <property type="entry name" value="P-loop containing nucleoside triphosphate hydrolases"/>
    <property type="match status" value="1"/>
</dbReference>
<dbReference type="AlphaFoldDB" id="A0A557RJH0"/>
<dbReference type="PANTHER" id="PTHR43875:SF15">
    <property type="entry name" value="TREHALOSE IMPORT ATP-BINDING PROTEIN SUGC"/>
    <property type="match status" value="1"/>
</dbReference>
<evidence type="ECO:0000256" key="3">
    <source>
        <dbReference type="ARBA" id="ARBA00022741"/>
    </source>
</evidence>
<reference evidence="8 9" key="1">
    <citation type="submission" date="2019-07" db="EMBL/GenBank/DDBJ databases">
        <title>Reclasification of Spiribacter aquaticus.</title>
        <authorList>
            <person name="Leon M.J."/>
            <person name="Sanchez-Porro C."/>
            <person name="Ventosa A."/>
        </authorList>
    </citation>
    <scope>NUCLEOTIDE SEQUENCE [LARGE SCALE GENOMIC DNA]</scope>
    <source>
        <strain evidence="8 9">SP30</strain>
    </source>
</reference>
<keyword evidence="3" id="KW-0547">Nucleotide-binding</keyword>
<gene>
    <name evidence="8" type="ORF">FPL11_04235</name>
</gene>
<dbReference type="InterPro" id="IPR027417">
    <property type="entry name" value="P-loop_NTPase"/>
</dbReference>
<keyword evidence="9" id="KW-1185">Reference proteome</keyword>
<dbReference type="InterPro" id="IPR008995">
    <property type="entry name" value="Mo/tungstate-bd_C_term_dom"/>
</dbReference>
<organism evidence="8 9">
    <name type="scientific">Spiribacter aquaticus</name>
    <dbReference type="NCBI Taxonomy" id="1935996"/>
    <lineage>
        <taxon>Bacteria</taxon>
        <taxon>Pseudomonadati</taxon>
        <taxon>Pseudomonadota</taxon>
        <taxon>Gammaproteobacteria</taxon>
        <taxon>Chromatiales</taxon>
        <taxon>Ectothiorhodospiraceae</taxon>
        <taxon>Spiribacter</taxon>
    </lineage>
</organism>
<dbReference type="InterPro" id="IPR015853">
    <property type="entry name" value="ABC_transpr_FbpC"/>
</dbReference>
<dbReference type="CDD" id="cd03259">
    <property type="entry name" value="ABC_Carb_Solutes_like"/>
    <property type="match status" value="1"/>
</dbReference>
<dbReference type="PROSITE" id="PS50893">
    <property type="entry name" value="ABC_TRANSPORTER_2"/>
    <property type="match status" value="1"/>
</dbReference>
<dbReference type="InterPro" id="IPR003439">
    <property type="entry name" value="ABC_transporter-like_ATP-bd"/>
</dbReference>
<keyword evidence="1" id="KW-0813">Transport</keyword>
<dbReference type="PANTHER" id="PTHR43875">
    <property type="entry name" value="MALTODEXTRIN IMPORT ATP-BINDING PROTEIN MSMX"/>
    <property type="match status" value="1"/>
</dbReference>
<evidence type="ECO:0000256" key="4">
    <source>
        <dbReference type="ARBA" id="ARBA00022840"/>
    </source>
</evidence>
<feature type="domain" description="ABC transporter" evidence="7">
    <location>
        <begin position="4"/>
        <end position="235"/>
    </location>
</feature>
<keyword evidence="4 8" id="KW-0067">ATP-binding</keyword>
<evidence type="ECO:0000259" key="7">
    <source>
        <dbReference type="PROSITE" id="PS50893"/>
    </source>
</evidence>
<dbReference type="PROSITE" id="PS00211">
    <property type="entry name" value="ABC_TRANSPORTER_1"/>
    <property type="match status" value="1"/>
</dbReference>
<dbReference type="EMBL" id="VMKP01000002">
    <property type="protein sequence ID" value="TVO65300.1"/>
    <property type="molecule type" value="Genomic_DNA"/>
</dbReference>
<dbReference type="Pfam" id="PF00005">
    <property type="entry name" value="ABC_tran"/>
    <property type="match status" value="1"/>
</dbReference>
<dbReference type="InterPro" id="IPR017871">
    <property type="entry name" value="ABC_transporter-like_CS"/>
</dbReference>
<dbReference type="RefSeq" id="WP_144347554.1">
    <property type="nucleotide sequence ID" value="NZ_VMKP01000002.1"/>
</dbReference>
<accession>A0A557RJH0</accession>
<keyword evidence="2" id="KW-1003">Cell membrane</keyword>
<evidence type="ECO:0000256" key="5">
    <source>
        <dbReference type="ARBA" id="ARBA00022967"/>
    </source>
</evidence>
<sequence length="373" mass="40726">MSALTLQNINLSVRDETWLDDISLHLEPGALYTLLGRTGAGKTSLIRAIAGLETLDAGHIEHGGRRWDGLAPWRRPVAMVYQQFINYPHLSVLDNVAFPLRRAGVAAAPARERAWQTIERVGLAAMADRRPGALSGGQQQRVAIARALTKDAPVLLLDEPLVNLDYKLREQMREDLVELLEGRRSTIVIYASTEPSEALQMSARLLVMEEGRVVQEGPPRAVFDAPASVGAARVVNDPPVNILSMTLDSDAAEVESLGWFSLETLFGVERLGLLGDQGLSPGQYYLGLRASDLALAPEGRPAVVTLTEVSGSETVTHLDMAGCHLVLHERAVVNHPVGSQIHIRPRLSTVFVFDRNGRRVHVAHPGQRADSRQ</sequence>
<evidence type="ECO:0000256" key="6">
    <source>
        <dbReference type="ARBA" id="ARBA00023136"/>
    </source>
</evidence>
<protein>
    <submittedName>
        <fullName evidence="8">ABC transporter ATP-binding protein</fullName>
    </submittedName>
</protein>
<keyword evidence="5" id="KW-1278">Translocase</keyword>
<dbReference type="InterPro" id="IPR003593">
    <property type="entry name" value="AAA+_ATPase"/>
</dbReference>
<dbReference type="GO" id="GO:0016887">
    <property type="term" value="F:ATP hydrolysis activity"/>
    <property type="evidence" value="ECO:0007669"/>
    <property type="project" value="InterPro"/>
</dbReference>
<comment type="caution">
    <text evidence="8">The sequence shown here is derived from an EMBL/GenBank/DDBJ whole genome shotgun (WGS) entry which is preliminary data.</text>
</comment>
<evidence type="ECO:0000256" key="1">
    <source>
        <dbReference type="ARBA" id="ARBA00022448"/>
    </source>
</evidence>
<name>A0A557RJH0_9GAMM</name>
<dbReference type="GO" id="GO:0055052">
    <property type="term" value="C:ATP-binding cassette (ABC) transporter complex, substrate-binding subunit-containing"/>
    <property type="evidence" value="ECO:0007669"/>
    <property type="project" value="TreeGrafter"/>
</dbReference>
<dbReference type="Proteomes" id="UP000316688">
    <property type="component" value="Unassembled WGS sequence"/>
</dbReference>
<evidence type="ECO:0000313" key="8">
    <source>
        <dbReference type="EMBL" id="TVO65300.1"/>
    </source>
</evidence>